<comment type="caution">
    <text evidence="1">The sequence shown here is derived from an EMBL/GenBank/DDBJ whole genome shotgun (WGS) entry which is preliminary data.</text>
</comment>
<protein>
    <submittedName>
        <fullName evidence="1">Uncharacterized protein</fullName>
    </submittedName>
</protein>
<keyword evidence="2" id="KW-1185">Reference proteome</keyword>
<evidence type="ECO:0000313" key="1">
    <source>
        <dbReference type="EMBL" id="OHT13739.1"/>
    </source>
</evidence>
<dbReference type="GeneID" id="94833460"/>
<name>A0A1J4KR64_9EUKA</name>
<dbReference type="EMBL" id="MLAK01000485">
    <property type="protein sequence ID" value="OHT13739.1"/>
    <property type="molecule type" value="Genomic_DNA"/>
</dbReference>
<organism evidence="1 2">
    <name type="scientific">Tritrichomonas foetus</name>
    <dbReference type="NCBI Taxonomy" id="1144522"/>
    <lineage>
        <taxon>Eukaryota</taxon>
        <taxon>Metamonada</taxon>
        <taxon>Parabasalia</taxon>
        <taxon>Tritrichomonadida</taxon>
        <taxon>Tritrichomonadidae</taxon>
        <taxon>Tritrichomonas</taxon>
    </lineage>
</organism>
<dbReference type="Proteomes" id="UP000179807">
    <property type="component" value="Unassembled WGS sequence"/>
</dbReference>
<dbReference type="RefSeq" id="XP_068366875.1">
    <property type="nucleotide sequence ID" value="XM_068498756.1"/>
</dbReference>
<dbReference type="AlphaFoldDB" id="A0A1J4KR64"/>
<evidence type="ECO:0000313" key="2">
    <source>
        <dbReference type="Proteomes" id="UP000179807"/>
    </source>
</evidence>
<proteinExistence type="predicted"/>
<sequence length="315" mass="36688">MSTFTSPSRRSPSKYAYSTISYISDTSQLSQLSQFSQLSQINQIEKNYPEFVRKTIDDLKEMKRIAGENQDFEKTSELQNYIELRAKENTSHITSISQDWLEEGILEAIENFEYNISQIKEEQKANEEQSTSEFEESLFKLKVKHKNEINKLGSSRSTEIDREKNRMTAEVRQLIDHSKHCAKANDIKLARKIQNEAAQKQAENIDSRTNAIETKYKNLLAKTQKHHENEEEALKAKYDKNMQNIKSVALGEIVEQKRKLTVFIIHSQQRAISDGSKELIRKEMRTKFAHDITNFVWKLVNDHGKSFVFETNSEQ</sequence>
<dbReference type="VEuPathDB" id="TrichDB:TRFO_16068"/>
<reference evidence="1" key="1">
    <citation type="submission" date="2016-10" db="EMBL/GenBank/DDBJ databases">
        <authorList>
            <person name="Benchimol M."/>
            <person name="Almeida L.G."/>
            <person name="Vasconcelos A.T."/>
            <person name="Perreira-Neves A."/>
            <person name="Rosa I.A."/>
            <person name="Tasca T."/>
            <person name="Bogo M.R."/>
            <person name="de Souza W."/>
        </authorList>
    </citation>
    <scope>NUCLEOTIDE SEQUENCE [LARGE SCALE GENOMIC DNA]</scope>
    <source>
        <strain evidence="1">K</strain>
    </source>
</reference>
<accession>A0A1J4KR64</accession>
<gene>
    <name evidence="1" type="ORF">TRFO_16068</name>
</gene>